<comment type="function">
    <text evidence="2 10">Forms oxaloacetate, a four-carbon dicarboxylic acid source for the tricarboxylic acid cycle.</text>
</comment>
<dbReference type="PROSITE" id="PS00781">
    <property type="entry name" value="PEPCASE_1"/>
    <property type="match status" value="1"/>
</dbReference>
<evidence type="ECO:0000256" key="1">
    <source>
        <dbReference type="ARBA" id="ARBA00001946"/>
    </source>
</evidence>
<dbReference type="GO" id="GO:0015977">
    <property type="term" value="P:carbon fixation"/>
    <property type="evidence" value="ECO:0007669"/>
    <property type="project" value="UniProtKB-UniRule"/>
</dbReference>
<keyword evidence="14" id="KW-1185">Reference proteome</keyword>
<evidence type="ECO:0000256" key="2">
    <source>
        <dbReference type="ARBA" id="ARBA00003670"/>
    </source>
</evidence>
<evidence type="ECO:0000256" key="5">
    <source>
        <dbReference type="ARBA" id="ARBA00022419"/>
    </source>
</evidence>
<name>A0A517QZQ3_9PLAN</name>
<dbReference type="RefSeq" id="WP_145363256.1">
    <property type="nucleotide sequence ID" value="NZ_CP036268.1"/>
</dbReference>
<keyword evidence="6 10" id="KW-0460">Magnesium</keyword>
<dbReference type="OrthoDB" id="9768133at2"/>
<dbReference type="PANTHER" id="PTHR30523">
    <property type="entry name" value="PHOSPHOENOLPYRUVATE CARBOXYLASE"/>
    <property type="match status" value="1"/>
</dbReference>
<reference evidence="13 14" key="1">
    <citation type="submission" date="2019-02" db="EMBL/GenBank/DDBJ databases">
        <title>Deep-cultivation of Planctomycetes and their phenomic and genomic characterization uncovers novel biology.</title>
        <authorList>
            <person name="Wiegand S."/>
            <person name="Jogler M."/>
            <person name="Boedeker C."/>
            <person name="Pinto D."/>
            <person name="Vollmers J."/>
            <person name="Rivas-Marin E."/>
            <person name="Kohn T."/>
            <person name="Peeters S.H."/>
            <person name="Heuer A."/>
            <person name="Rast P."/>
            <person name="Oberbeckmann S."/>
            <person name="Bunk B."/>
            <person name="Jeske O."/>
            <person name="Meyerdierks A."/>
            <person name="Storesund J.E."/>
            <person name="Kallscheuer N."/>
            <person name="Luecker S."/>
            <person name="Lage O.M."/>
            <person name="Pohl T."/>
            <person name="Merkel B.J."/>
            <person name="Hornburger P."/>
            <person name="Mueller R.-W."/>
            <person name="Bruemmer F."/>
            <person name="Labrenz M."/>
            <person name="Spormann A.M."/>
            <person name="Op den Camp H."/>
            <person name="Overmann J."/>
            <person name="Amann R."/>
            <person name="Jetten M.S.M."/>
            <person name="Mascher T."/>
            <person name="Medema M.H."/>
            <person name="Devos D.P."/>
            <person name="Kaster A.-K."/>
            <person name="Ovreas L."/>
            <person name="Rohde M."/>
            <person name="Galperin M.Y."/>
            <person name="Jogler C."/>
        </authorList>
    </citation>
    <scope>NUCLEOTIDE SEQUENCE [LARGE SCALE GENOMIC DNA]</scope>
    <source>
        <strain evidence="13 14">Pan189</strain>
    </source>
</reference>
<dbReference type="InterPro" id="IPR022805">
    <property type="entry name" value="PEP_COase_bac/pln-type"/>
</dbReference>
<evidence type="ECO:0000256" key="8">
    <source>
        <dbReference type="ARBA" id="ARBA00023300"/>
    </source>
</evidence>
<dbReference type="AlphaFoldDB" id="A0A517QZQ3"/>
<comment type="cofactor">
    <cofactor evidence="1 10">
        <name>Mg(2+)</name>
        <dbReference type="ChEBI" id="CHEBI:18420"/>
    </cofactor>
</comment>
<dbReference type="InterPro" id="IPR015813">
    <property type="entry name" value="Pyrv/PenolPyrv_kinase-like_dom"/>
</dbReference>
<keyword evidence="7 10" id="KW-0456">Lyase</keyword>
<evidence type="ECO:0000256" key="10">
    <source>
        <dbReference type="HAMAP-Rule" id="MF_00595"/>
    </source>
</evidence>
<evidence type="ECO:0000256" key="3">
    <source>
        <dbReference type="ARBA" id="ARBA00008346"/>
    </source>
</evidence>
<feature type="active site" evidence="10 12">
    <location>
        <position position="583"/>
    </location>
</feature>
<evidence type="ECO:0000313" key="13">
    <source>
        <dbReference type="EMBL" id="QDT37111.1"/>
    </source>
</evidence>
<keyword evidence="13" id="KW-0670">Pyruvate</keyword>
<evidence type="ECO:0000256" key="7">
    <source>
        <dbReference type="ARBA" id="ARBA00023239"/>
    </source>
</evidence>
<proteinExistence type="inferred from homology"/>
<dbReference type="Pfam" id="PF00311">
    <property type="entry name" value="PEPcase"/>
    <property type="match status" value="1"/>
</dbReference>
<dbReference type="Proteomes" id="UP000317318">
    <property type="component" value="Chromosome"/>
</dbReference>
<dbReference type="GO" id="GO:0008964">
    <property type="term" value="F:phosphoenolpyruvate carboxylase activity"/>
    <property type="evidence" value="ECO:0007669"/>
    <property type="project" value="UniProtKB-UniRule"/>
</dbReference>
<dbReference type="NCBIfam" id="NF000584">
    <property type="entry name" value="PRK00009.1"/>
    <property type="match status" value="1"/>
</dbReference>
<dbReference type="EMBL" id="CP036268">
    <property type="protein sequence ID" value="QDT37111.1"/>
    <property type="molecule type" value="Genomic_DNA"/>
</dbReference>
<dbReference type="SUPFAM" id="SSF51621">
    <property type="entry name" value="Phosphoenolpyruvate/pyruvate domain"/>
    <property type="match status" value="1"/>
</dbReference>
<sequence>MPEAITADDLRHDISFLTELLDEMIAEQRGAGSLKLVEEIHQLAEARRGGDAASEEKLIARVAAMTPDEMAVAIPALSIFFDLANTAEDTHRVRVLRERGRTAGDQPRGESLRAAVFALKGRGFDANKTQELLDRFCVDLVFTAHPTEAKRRTTRRVIRKIRTGIQELHRDDLMPRERERIAERLKSNLTILWLIDQTRPSRPTVMQEVERGLFFVKEIWQILPEIHREVRRAMKAAYGEAIESDWESPVFIKFGSWIGGDRDGNPFVTADVTRNTLRVLRSAAIARQRETAHELFRMLVISDRKVEIPKEMSHAVAEAYDRWPAIRALLDEMSPNEVYRRWIRVIEFRLEQSLEAEVYDRSRRAAYGSAAELERDVRLIESCLRENGGDRIADVYLEDWLTQIRTFGLHFASLDVRQDSRVHNEVLDEVLRSTELCESYLELDEAGRRKLLLETMDAPPTIFVTDFEGMTRETLSLFRLLADTVRSHGLEPLGGHVISMTHHVSDILAVLWFWNWAWKTTGEQEGEPLPQLPIQPLFETIDDLNNGATILDELFAIPEYRSYVEIKGRTLQTVMVGYSDSTKDGGYLAAGWGLHQAQEQLARVAQKNDVELVIFHGRGGGLGRGGGPAARAIMSLPPNSVGGHLRITEQGEVLADRYDDPQIAHRHLEQVGWATLLVSVEQDREVDPAWIDTMNQLRDTSLKAYRDLIEHPRFLNYFDRATPISEIENLPIGSRPARRRERKSLADLRAIPWTFSWTQSRHFLPAWYGLGAAIEDFKQHHDGDILKTMYADWPMFRALIDNAELALSKADMGIAARYAEMLDEGDQAIEVWEAVEAEFNRSRDAVLSITGQSELLGGVPWLRDSIAERNPYVDPLNLIQIELIKRLRVLDAEEDDASEDERERLRELVRLSIQGVAAGLRTTG</sequence>
<feature type="active site" evidence="10 11">
    <location>
        <position position="145"/>
    </location>
</feature>
<accession>A0A517QZQ3</accession>
<dbReference type="GO" id="GO:0000287">
    <property type="term" value="F:magnesium ion binding"/>
    <property type="evidence" value="ECO:0007669"/>
    <property type="project" value="UniProtKB-UniRule"/>
</dbReference>
<comment type="similarity">
    <text evidence="3 10">Belongs to the PEPCase type 1 family.</text>
</comment>
<evidence type="ECO:0000256" key="6">
    <source>
        <dbReference type="ARBA" id="ARBA00022842"/>
    </source>
</evidence>
<comment type="catalytic activity">
    <reaction evidence="9 10">
        <text>oxaloacetate + phosphate = phosphoenolpyruvate + hydrogencarbonate</text>
        <dbReference type="Rhea" id="RHEA:28370"/>
        <dbReference type="ChEBI" id="CHEBI:16452"/>
        <dbReference type="ChEBI" id="CHEBI:17544"/>
        <dbReference type="ChEBI" id="CHEBI:43474"/>
        <dbReference type="ChEBI" id="CHEBI:58702"/>
        <dbReference type="EC" id="4.1.1.31"/>
    </reaction>
</comment>
<dbReference type="EC" id="4.1.1.31" evidence="4 10"/>
<dbReference type="GO" id="GO:0006099">
    <property type="term" value="P:tricarboxylic acid cycle"/>
    <property type="evidence" value="ECO:0007669"/>
    <property type="project" value="InterPro"/>
</dbReference>
<dbReference type="PANTHER" id="PTHR30523:SF6">
    <property type="entry name" value="PHOSPHOENOLPYRUVATE CARBOXYLASE"/>
    <property type="match status" value="1"/>
</dbReference>
<evidence type="ECO:0000256" key="12">
    <source>
        <dbReference type="PROSITE-ProRule" id="PRU10112"/>
    </source>
</evidence>
<protein>
    <recommendedName>
        <fullName evidence="5 10">Phosphoenolpyruvate carboxylase</fullName>
        <shortName evidence="10">PEPC</shortName>
        <shortName evidence="10">PEPCase</shortName>
        <ecNumber evidence="4 10">4.1.1.31</ecNumber>
    </recommendedName>
</protein>
<evidence type="ECO:0000256" key="9">
    <source>
        <dbReference type="ARBA" id="ARBA00048995"/>
    </source>
</evidence>
<evidence type="ECO:0000256" key="11">
    <source>
        <dbReference type="PROSITE-ProRule" id="PRU10111"/>
    </source>
</evidence>
<dbReference type="KEGG" id="svp:Pan189_14790"/>
<keyword evidence="8 10" id="KW-0120">Carbon dioxide fixation</keyword>
<evidence type="ECO:0000313" key="14">
    <source>
        <dbReference type="Proteomes" id="UP000317318"/>
    </source>
</evidence>
<dbReference type="PRINTS" id="PR00150">
    <property type="entry name" value="PEPCARBXLASE"/>
</dbReference>
<dbReference type="HAMAP" id="MF_00595">
    <property type="entry name" value="PEPcase_type1"/>
    <property type="match status" value="1"/>
</dbReference>
<dbReference type="Gene3D" id="1.20.1440.90">
    <property type="entry name" value="Phosphoenolpyruvate/pyruvate domain"/>
    <property type="match status" value="1"/>
</dbReference>
<gene>
    <name evidence="10 13" type="primary">ppc</name>
    <name evidence="13" type="ORF">Pan189_14790</name>
</gene>
<dbReference type="GO" id="GO:0005829">
    <property type="term" value="C:cytosol"/>
    <property type="evidence" value="ECO:0007669"/>
    <property type="project" value="TreeGrafter"/>
</dbReference>
<dbReference type="InterPro" id="IPR018129">
    <property type="entry name" value="PEP_COase_Lys_AS"/>
</dbReference>
<evidence type="ECO:0000256" key="4">
    <source>
        <dbReference type="ARBA" id="ARBA00012305"/>
    </source>
</evidence>
<dbReference type="InterPro" id="IPR033129">
    <property type="entry name" value="PEPCASE_His_AS"/>
</dbReference>
<dbReference type="InterPro" id="IPR021135">
    <property type="entry name" value="PEP_COase"/>
</dbReference>
<dbReference type="GO" id="GO:0006107">
    <property type="term" value="P:oxaloacetate metabolic process"/>
    <property type="evidence" value="ECO:0007669"/>
    <property type="project" value="UniProtKB-UniRule"/>
</dbReference>
<comment type="subunit">
    <text evidence="10">Homotetramer.</text>
</comment>
<dbReference type="PROSITE" id="PS00393">
    <property type="entry name" value="PEPCASE_2"/>
    <property type="match status" value="1"/>
</dbReference>
<organism evidence="13 14">
    <name type="scientific">Stratiformator vulcanicus</name>
    <dbReference type="NCBI Taxonomy" id="2527980"/>
    <lineage>
        <taxon>Bacteria</taxon>
        <taxon>Pseudomonadati</taxon>
        <taxon>Planctomycetota</taxon>
        <taxon>Planctomycetia</taxon>
        <taxon>Planctomycetales</taxon>
        <taxon>Planctomycetaceae</taxon>
        <taxon>Stratiformator</taxon>
    </lineage>
</organism>